<dbReference type="EMBL" id="JABCJJ010000030">
    <property type="protein sequence ID" value="NMR21323.1"/>
    <property type="molecule type" value="Genomic_DNA"/>
</dbReference>
<sequence length="159" mass="16366">MAAREDLGSWLEGGPPRGSGGEPGPLAGLPAAGTGSRAPLARRLVALAIDWALSSVIATQLLGPEPLLPVMVFALENLLLVGTLGYTIGHRLVGIQVRPVAAATRGASTDPAPDVPRLVGLGRAALRTALLCLVIPAVVWDRDGRGLHDRAAGTVIVRR</sequence>
<keyword evidence="3" id="KW-1185">Reference proteome</keyword>
<dbReference type="AlphaFoldDB" id="A0A7Y0LZZ5"/>
<reference evidence="2 3" key="1">
    <citation type="submission" date="2020-04" db="EMBL/GenBank/DDBJ databases">
        <title>Sequencing and Assembly of C. fimi.</title>
        <authorList>
            <person name="Ramsey A.R."/>
        </authorList>
    </citation>
    <scope>NUCLEOTIDE SEQUENCE [LARGE SCALE GENOMIC DNA]</scope>
    <source>
        <strain evidence="2 3">SB</strain>
    </source>
</reference>
<evidence type="ECO:0000256" key="1">
    <source>
        <dbReference type="SAM" id="MobiDB-lite"/>
    </source>
</evidence>
<evidence type="ECO:0000313" key="2">
    <source>
        <dbReference type="EMBL" id="NMR21323.1"/>
    </source>
</evidence>
<name>A0A7Y0LZZ5_CELFI</name>
<organism evidence="2 3">
    <name type="scientific">Cellulomonas fimi</name>
    <dbReference type="NCBI Taxonomy" id="1708"/>
    <lineage>
        <taxon>Bacteria</taxon>
        <taxon>Bacillati</taxon>
        <taxon>Actinomycetota</taxon>
        <taxon>Actinomycetes</taxon>
        <taxon>Micrococcales</taxon>
        <taxon>Cellulomonadaceae</taxon>
        <taxon>Cellulomonas</taxon>
    </lineage>
</organism>
<comment type="caution">
    <text evidence="2">The sequence shown here is derived from an EMBL/GenBank/DDBJ whole genome shotgun (WGS) entry which is preliminary data.</text>
</comment>
<proteinExistence type="predicted"/>
<evidence type="ECO:0000313" key="3">
    <source>
        <dbReference type="Proteomes" id="UP000562124"/>
    </source>
</evidence>
<gene>
    <name evidence="2" type="ORF">HIR71_14055</name>
</gene>
<dbReference type="RefSeq" id="WP_169325696.1">
    <property type="nucleotide sequence ID" value="NZ_JABCJJ010000030.1"/>
</dbReference>
<dbReference type="Proteomes" id="UP000562124">
    <property type="component" value="Unassembled WGS sequence"/>
</dbReference>
<accession>A0A7Y0LZZ5</accession>
<feature type="region of interest" description="Disordered" evidence="1">
    <location>
        <begin position="1"/>
        <end position="31"/>
    </location>
</feature>
<protein>
    <submittedName>
        <fullName evidence="2">RDD family protein</fullName>
    </submittedName>
</protein>